<dbReference type="AlphaFoldDB" id="A0A501Q997"/>
<name>A0A501Q997_9FLAO</name>
<reference evidence="2 3" key="1">
    <citation type="submission" date="2019-06" db="EMBL/GenBank/DDBJ databases">
        <title>Flavobacterium sp. MaA-Y11 from geoumgang.</title>
        <authorList>
            <person name="Jeong S."/>
        </authorList>
    </citation>
    <scope>NUCLEOTIDE SEQUENCE [LARGE SCALE GENOMIC DNA]</scope>
    <source>
        <strain evidence="2 3">MaA-Y11</strain>
    </source>
</reference>
<dbReference type="Proteomes" id="UP000319175">
    <property type="component" value="Unassembled WGS sequence"/>
</dbReference>
<evidence type="ECO:0000256" key="1">
    <source>
        <dbReference type="SAM" id="Coils"/>
    </source>
</evidence>
<keyword evidence="1" id="KW-0175">Coiled coil</keyword>
<dbReference type="RefSeq" id="WP_140000925.1">
    <property type="nucleotide sequence ID" value="NZ_VFJE01000054.1"/>
</dbReference>
<organism evidence="2 3">
    <name type="scientific">Flavobacterium microcysteis</name>
    <dbReference type="NCBI Taxonomy" id="2596891"/>
    <lineage>
        <taxon>Bacteria</taxon>
        <taxon>Pseudomonadati</taxon>
        <taxon>Bacteroidota</taxon>
        <taxon>Flavobacteriia</taxon>
        <taxon>Flavobacteriales</taxon>
        <taxon>Flavobacteriaceae</taxon>
        <taxon>Flavobacterium</taxon>
    </lineage>
</organism>
<evidence type="ECO:0000313" key="2">
    <source>
        <dbReference type="EMBL" id="TPD68541.1"/>
    </source>
</evidence>
<accession>A0A501Q997</accession>
<dbReference type="EMBL" id="VFJE01000054">
    <property type="protein sequence ID" value="TPD68541.1"/>
    <property type="molecule type" value="Genomic_DNA"/>
</dbReference>
<keyword evidence="3" id="KW-1185">Reference proteome</keyword>
<gene>
    <name evidence="2" type="ORF">FJA49_10790</name>
</gene>
<evidence type="ECO:0000313" key="3">
    <source>
        <dbReference type="Proteomes" id="UP000319175"/>
    </source>
</evidence>
<feature type="coiled-coil region" evidence="1">
    <location>
        <begin position="105"/>
        <end position="135"/>
    </location>
</feature>
<comment type="caution">
    <text evidence="2">The sequence shown here is derived from an EMBL/GenBank/DDBJ whole genome shotgun (WGS) entry which is preliminary data.</text>
</comment>
<proteinExistence type="predicted"/>
<protein>
    <submittedName>
        <fullName evidence="2">Uncharacterized protein</fullName>
    </submittedName>
</protein>
<sequence length="258" mass="29891">MSAKIQIPKSIENLDKLINRVSKNIYSSEEIQKPYFWQQKFLGQTYTCIKPFNVCTKFKFDDNLRIQNAANLFSNQELTIIKGKNKIGISNSVSVFNHINFSKKLSGLETKLTLAEEEKKKKQKLRNELSHWIDSYESEVSIKELVKNDSEQSYSLSGNLIRRAIDKLAQAVKITLMPKHEPRTIHDLYAERVKMLAATNAEIKENDKTISYIKAVRTFLNNVFKRFEVNIREFIGSINNFNFKNLDDTHSTLISLGY</sequence>